<dbReference type="Pfam" id="PF14475">
    <property type="entry name" value="Mso1_Sec1_bdg"/>
    <property type="match status" value="1"/>
</dbReference>
<organism evidence="3 4">
    <name type="scientific">Naumovozyma castellii</name>
    <name type="common">Yeast</name>
    <name type="synonym">Saccharomyces castellii</name>
    <dbReference type="NCBI Taxonomy" id="27288"/>
    <lineage>
        <taxon>Eukaryota</taxon>
        <taxon>Fungi</taxon>
        <taxon>Dikarya</taxon>
        <taxon>Ascomycota</taxon>
        <taxon>Saccharomycotina</taxon>
        <taxon>Saccharomycetes</taxon>
        <taxon>Saccharomycetales</taxon>
        <taxon>Saccharomycetaceae</taxon>
        <taxon>Naumovozyma</taxon>
    </lineage>
</organism>
<proteinExistence type="predicted"/>
<feature type="region of interest" description="Disordered" evidence="1">
    <location>
        <begin position="59"/>
        <end position="223"/>
    </location>
</feature>
<dbReference type="eggNOG" id="ENOG502S4R3">
    <property type="taxonomic scope" value="Eukaryota"/>
</dbReference>
<dbReference type="GO" id="GO:0005935">
    <property type="term" value="C:cellular bud neck"/>
    <property type="evidence" value="ECO:0007669"/>
    <property type="project" value="EnsemblFungi"/>
</dbReference>
<sequence length="223" mass="24299">MSATTEHGSNNIWSKFRSSTKSFSTSFASLSVNSEKDGDSPTSTLVHKSLVKFYKNQEPFQGFPGWLGHKEDLPDEQKILRKQAQSHHSTATSSSGSGETTHGHHKSSSFASGLRHSVADKLSSSSSSSMPEVASAPVRTTAGMSFHNIYNKDTSATSGAISQRGDPQQQRPQYASRLHESESGIAQSSNTTPERPRPNLSTSSSLLMRERLRRNNTNPRSAF</sequence>
<dbReference type="FunCoup" id="G0V6M1">
    <property type="interactions" value="29"/>
</dbReference>
<dbReference type="GO" id="GO:0005934">
    <property type="term" value="C:cellular bud tip"/>
    <property type="evidence" value="ECO:0007669"/>
    <property type="project" value="EnsemblFungi"/>
</dbReference>
<dbReference type="HOGENOM" id="CLU_082503_0_0_1"/>
<dbReference type="KEGG" id="ncs:NCAS_0A05590"/>
<evidence type="ECO:0000313" key="3">
    <source>
        <dbReference type="EMBL" id="CCC67117.1"/>
    </source>
</evidence>
<dbReference type="OrthoDB" id="4094515at2759"/>
<dbReference type="InParanoid" id="G0V6M1"/>
<dbReference type="EMBL" id="HE576752">
    <property type="protein sequence ID" value="CCC67117.1"/>
    <property type="molecule type" value="Genomic_DNA"/>
</dbReference>
<protein>
    <recommendedName>
        <fullName evidence="2">Mso1 N-terminal domain-containing protein</fullName>
    </recommendedName>
</protein>
<feature type="compositionally biased region" description="Low complexity" evidence="1">
    <location>
        <begin position="86"/>
        <end position="100"/>
    </location>
</feature>
<evidence type="ECO:0000256" key="1">
    <source>
        <dbReference type="SAM" id="MobiDB-lite"/>
    </source>
</evidence>
<dbReference type="GO" id="GO:0005628">
    <property type="term" value="C:prospore membrane"/>
    <property type="evidence" value="ECO:0007669"/>
    <property type="project" value="EnsemblFungi"/>
</dbReference>
<evidence type="ECO:0000259" key="2">
    <source>
        <dbReference type="Pfam" id="PF14475"/>
    </source>
</evidence>
<reference evidence="4" key="1">
    <citation type="journal article" date="2011" name="Proc. Natl. Acad. Sci. U.S.A.">
        <title>Evolutionary erosion of yeast sex chromosomes by mating-type switching accidents.</title>
        <authorList>
            <person name="Gordon J.L."/>
            <person name="Armisen D."/>
            <person name="Proux-Wera E."/>
            <person name="Oheigeartaigh S.S."/>
            <person name="Byrne K.P."/>
            <person name="Wolfe K.H."/>
        </authorList>
    </citation>
    <scope>NUCLEOTIDE SEQUENCE [LARGE SCALE GENOMIC DNA]</scope>
    <source>
        <strain evidence="4">ATCC 76901 / BCRC 22586 / CBS 4309 / NBRC 1992 / NRRL Y-12630</strain>
    </source>
</reference>
<dbReference type="GO" id="GO:0006904">
    <property type="term" value="P:vesicle docking involved in exocytosis"/>
    <property type="evidence" value="ECO:0007669"/>
    <property type="project" value="EnsemblFungi"/>
</dbReference>
<dbReference type="OMA" id="SHRDPTH"/>
<evidence type="ECO:0000313" key="4">
    <source>
        <dbReference type="Proteomes" id="UP000001640"/>
    </source>
</evidence>
<feature type="compositionally biased region" description="Basic and acidic residues" evidence="1">
    <location>
        <begin position="68"/>
        <end position="79"/>
    </location>
</feature>
<keyword evidence="4" id="KW-1185">Reference proteome</keyword>
<dbReference type="STRING" id="1064592.G0V6M1"/>
<dbReference type="RefSeq" id="XP_003673500.1">
    <property type="nucleotide sequence ID" value="XM_003673452.1"/>
</dbReference>
<dbReference type="InterPro" id="IPR028095">
    <property type="entry name" value="Mso1_N_dom"/>
</dbReference>
<dbReference type="AlphaFoldDB" id="G0V6M1"/>
<dbReference type="GO" id="GO:0061025">
    <property type="term" value="P:membrane fusion"/>
    <property type="evidence" value="ECO:0007669"/>
    <property type="project" value="EnsemblFungi"/>
</dbReference>
<name>G0V6M1_NAUCA</name>
<reference key="2">
    <citation type="submission" date="2011-08" db="EMBL/GenBank/DDBJ databases">
        <title>Genome sequence of Naumovozyma castellii.</title>
        <authorList>
            <person name="Gordon J.L."/>
            <person name="Armisen D."/>
            <person name="Proux-Wera E."/>
            <person name="OhEigeartaigh S.S."/>
            <person name="Byrne K.P."/>
            <person name="Wolfe K.H."/>
        </authorList>
    </citation>
    <scope>NUCLEOTIDE SEQUENCE</scope>
    <source>
        <strain>Type strain:CBS 4309</strain>
    </source>
</reference>
<dbReference type="GO" id="GO:0033101">
    <property type="term" value="C:cellular bud membrane"/>
    <property type="evidence" value="ECO:0007669"/>
    <property type="project" value="EnsemblFungi"/>
</dbReference>
<feature type="compositionally biased region" description="Polar residues" evidence="1">
    <location>
        <begin position="184"/>
        <end position="193"/>
    </location>
</feature>
<dbReference type="GO" id="GO:0031201">
    <property type="term" value="C:SNARE complex"/>
    <property type="evidence" value="ECO:0007669"/>
    <property type="project" value="EnsemblFungi"/>
</dbReference>
<dbReference type="GeneID" id="96900598"/>
<feature type="domain" description="Mso1 N-terminal" evidence="2">
    <location>
        <begin position="26"/>
        <end position="67"/>
    </location>
</feature>
<gene>
    <name evidence="3" type="primary">NCAS0A05590</name>
    <name evidence="3" type="ordered locus">NCAS_0A05590</name>
</gene>
<dbReference type="Proteomes" id="UP000001640">
    <property type="component" value="Chromosome 1"/>
</dbReference>
<feature type="compositionally biased region" description="Polar residues" evidence="1">
    <location>
        <begin position="151"/>
        <end position="173"/>
    </location>
</feature>
<accession>G0V6M1</accession>
<dbReference type="GO" id="GO:0032120">
    <property type="term" value="P:ascospore-type prospore membrane formation"/>
    <property type="evidence" value="ECO:0007669"/>
    <property type="project" value="EnsemblFungi"/>
</dbReference>